<keyword evidence="2" id="KW-0969">Cilium</keyword>
<keyword evidence="3" id="KW-1185">Reference proteome</keyword>
<feature type="compositionally biased region" description="Basic and acidic residues" evidence="1">
    <location>
        <begin position="86"/>
        <end position="126"/>
    </location>
</feature>
<accession>A0ABT9P9T8</accession>
<dbReference type="Proteomes" id="UP001235712">
    <property type="component" value="Unassembled WGS sequence"/>
</dbReference>
<reference evidence="2 3" key="1">
    <citation type="submission" date="2023-07" db="EMBL/GenBank/DDBJ databases">
        <title>Sequencing the genomes of 1000 actinobacteria strains.</title>
        <authorList>
            <person name="Klenk H.-P."/>
        </authorList>
    </citation>
    <scope>NUCLEOTIDE SEQUENCE [LARGE SCALE GENOMIC DNA]</scope>
    <source>
        <strain evidence="2 3">DSM 44388</strain>
    </source>
</reference>
<evidence type="ECO:0000256" key="1">
    <source>
        <dbReference type="SAM" id="MobiDB-lite"/>
    </source>
</evidence>
<comment type="caution">
    <text evidence="2">The sequence shown here is derived from an EMBL/GenBank/DDBJ whole genome shotgun (WGS) entry which is preliminary data.</text>
</comment>
<feature type="region of interest" description="Disordered" evidence="1">
    <location>
        <begin position="202"/>
        <end position="255"/>
    </location>
</feature>
<proteinExistence type="predicted"/>
<feature type="region of interest" description="Disordered" evidence="1">
    <location>
        <begin position="13"/>
        <end position="145"/>
    </location>
</feature>
<feature type="compositionally biased region" description="Basic and acidic residues" evidence="1">
    <location>
        <begin position="230"/>
        <end position="239"/>
    </location>
</feature>
<dbReference type="EMBL" id="JAUSQZ010000001">
    <property type="protein sequence ID" value="MDP9829461.1"/>
    <property type="molecule type" value="Genomic_DNA"/>
</dbReference>
<feature type="compositionally biased region" description="Pro residues" evidence="1">
    <location>
        <begin position="208"/>
        <end position="220"/>
    </location>
</feature>
<evidence type="ECO:0000313" key="3">
    <source>
        <dbReference type="Proteomes" id="UP001235712"/>
    </source>
</evidence>
<feature type="compositionally biased region" description="Basic and acidic residues" evidence="1">
    <location>
        <begin position="58"/>
        <end position="73"/>
    </location>
</feature>
<gene>
    <name evidence="2" type="ORF">J2S57_005210</name>
</gene>
<keyword evidence="2" id="KW-0966">Cell projection</keyword>
<organism evidence="2 3">
    <name type="scientific">Kineosporia succinea</name>
    <dbReference type="NCBI Taxonomy" id="84632"/>
    <lineage>
        <taxon>Bacteria</taxon>
        <taxon>Bacillati</taxon>
        <taxon>Actinomycetota</taxon>
        <taxon>Actinomycetes</taxon>
        <taxon>Kineosporiales</taxon>
        <taxon>Kineosporiaceae</taxon>
        <taxon>Kineosporia</taxon>
    </lineage>
</organism>
<keyword evidence="2" id="KW-0282">Flagellum</keyword>
<dbReference type="RefSeq" id="WP_307247674.1">
    <property type="nucleotide sequence ID" value="NZ_JAUSQZ010000001.1"/>
</dbReference>
<sequence length="255" mass="27149">MAPTALIHLKSRALRSHPIRMQLTAHDTDSAPETTGDPESTPVPNPAGSKLAAPAPAKEPESKPVPEPRKPADDGNLGDAGQKALTTEREARKAAEREAREAKAAREAAEKKVQEFEDAKKSELEKAQAAAERAAERELKANRRAVSSDLRSAAIQAEAADPSIVVDLLSRNLDVYLTDGGVDTDAIEKAVADLLEAKPLLKKAAPAPATPPAPPKPAPDPSQGNQPGPRPKDFMKASDDEVNDELASMGIRRRR</sequence>
<evidence type="ECO:0000313" key="2">
    <source>
        <dbReference type="EMBL" id="MDP9829461.1"/>
    </source>
</evidence>
<protein>
    <submittedName>
        <fullName evidence="2">Flagellar biosynthesis GTPase FlhF</fullName>
    </submittedName>
</protein>
<name>A0ABT9P9T8_9ACTN</name>